<reference evidence="2 3" key="2">
    <citation type="journal article" date="2014" name="Emerg. Microbes Infect.">
        <title>Potential impact on kidney infection: a whole-genome analysis of Leptospira santarosai serovar Shermani.</title>
        <authorList>
            <person name="Chou L.F."/>
            <person name="Chen T.W."/>
            <person name="Ko Y.C."/>
            <person name="Pan M.J."/>
            <person name="Tian Y.C."/>
            <person name="Chiu C.H."/>
            <person name="Tang P."/>
            <person name="Hung C.C."/>
            <person name="Yang C.W."/>
        </authorList>
    </citation>
    <scope>NUCLEOTIDE SEQUENCE</scope>
    <source>
        <strain evidence="2 3">LT 821</strain>
    </source>
</reference>
<organism evidence="2 3">
    <name type="scientific">Leptospira santarosai serovar Shermani str. LT 821</name>
    <dbReference type="NCBI Taxonomy" id="758847"/>
    <lineage>
        <taxon>Bacteria</taxon>
        <taxon>Pseudomonadati</taxon>
        <taxon>Spirochaetota</taxon>
        <taxon>Spirochaetia</taxon>
        <taxon>Leptospirales</taxon>
        <taxon>Leptospiraceae</taxon>
        <taxon>Leptospira</taxon>
    </lineage>
</organism>
<name>K8Y6Y2_9LEPT</name>
<dbReference type="AlphaFoldDB" id="K8Y6Y2"/>
<dbReference type="EMBL" id="CP006694">
    <property type="protein sequence ID" value="EKT86387.1"/>
    <property type="molecule type" value="Genomic_DNA"/>
</dbReference>
<evidence type="ECO:0000313" key="2">
    <source>
        <dbReference type="EMBL" id="EKT86387.1"/>
    </source>
</evidence>
<proteinExistence type="predicted"/>
<accession>K8Y6Y2</accession>
<protein>
    <submittedName>
        <fullName evidence="2">Uncharacterized protein</fullName>
    </submittedName>
</protein>
<sequence>MRTIICSLAKDLRKCGKIDIENHLWMEHSFLQKKGPKSRKTKAWEGYKDHGNRRQLSPFA</sequence>
<dbReference type="KEGG" id="lst:LSS_12919"/>
<reference evidence="2 3" key="1">
    <citation type="journal article" date="2012" name="Gene">
        <title>Sequence of Leptospira santarosai serovar Shermani genome and prediction of virulence-associated genes.</title>
        <authorList>
            <person name="Chou L.F."/>
            <person name="Chen Y.T."/>
            <person name="Lu C.W."/>
            <person name="Ko Y.C."/>
            <person name="Tang C.Y."/>
            <person name="Pan M.J."/>
            <person name="Tian Y.C."/>
            <person name="Chiu C.H."/>
            <person name="Hung C.C."/>
            <person name="Yang C.W."/>
        </authorList>
    </citation>
    <scope>NUCLEOTIDE SEQUENCE [LARGE SCALE GENOMIC DNA]</scope>
    <source>
        <strain evidence="2">LT 821</strain>
    </source>
</reference>
<feature type="region of interest" description="Disordered" evidence="1">
    <location>
        <begin position="35"/>
        <end position="60"/>
    </location>
</feature>
<feature type="compositionally biased region" description="Basic and acidic residues" evidence="1">
    <location>
        <begin position="42"/>
        <end position="52"/>
    </location>
</feature>
<dbReference type="Proteomes" id="UP000035800">
    <property type="component" value="Chromosome I"/>
</dbReference>
<evidence type="ECO:0000256" key="1">
    <source>
        <dbReference type="SAM" id="MobiDB-lite"/>
    </source>
</evidence>
<gene>
    <name evidence="2" type="ORF">LSS_12919</name>
</gene>
<evidence type="ECO:0000313" key="3">
    <source>
        <dbReference type="Proteomes" id="UP000035800"/>
    </source>
</evidence>